<dbReference type="Gene3D" id="1.20.1280.290">
    <property type="match status" value="1"/>
</dbReference>
<keyword evidence="1" id="KW-0472">Membrane</keyword>
<name>A0ABQ4SJ42_9HYPH</name>
<evidence type="ECO:0000313" key="2">
    <source>
        <dbReference type="EMBL" id="GJE03192.1"/>
    </source>
</evidence>
<keyword evidence="3" id="KW-1185">Reference proteome</keyword>
<keyword evidence="1" id="KW-0812">Transmembrane</keyword>
<evidence type="ECO:0000256" key="1">
    <source>
        <dbReference type="SAM" id="Phobius"/>
    </source>
</evidence>
<dbReference type="Proteomes" id="UP001055153">
    <property type="component" value="Unassembled WGS sequence"/>
</dbReference>
<proteinExistence type="predicted"/>
<feature type="transmembrane region" description="Helical" evidence="1">
    <location>
        <begin position="68"/>
        <end position="89"/>
    </location>
</feature>
<organism evidence="2 3">
    <name type="scientific">Methylobacterium isbiliense</name>
    <dbReference type="NCBI Taxonomy" id="315478"/>
    <lineage>
        <taxon>Bacteria</taxon>
        <taxon>Pseudomonadati</taxon>
        <taxon>Pseudomonadota</taxon>
        <taxon>Alphaproteobacteria</taxon>
        <taxon>Hyphomicrobiales</taxon>
        <taxon>Methylobacteriaceae</taxon>
        <taxon>Methylobacterium</taxon>
    </lineage>
</organism>
<reference evidence="2" key="2">
    <citation type="submission" date="2021-08" db="EMBL/GenBank/DDBJ databases">
        <authorList>
            <person name="Tani A."/>
            <person name="Ola A."/>
            <person name="Ogura Y."/>
            <person name="Katsura K."/>
            <person name="Hayashi T."/>
        </authorList>
    </citation>
    <scope>NUCLEOTIDE SEQUENCE</scope>
    <source>
        <strain evidence="2">DSM 17168</strain>
    </source>
</reference>
<sequence length="102" mass="10725">MPFATPADIALTLFTLCNGARIFAYLPQILTLVQDRSGAAGISCATWVLFTVSNASTVFYALLVLGDAAMSAIFALNTAFCVAVVLLTLHRRRCAAAPRASG</sequence>
<evidence type="ECO:0000313" key="3">
    <source>
        <dbReference type="Proteomes" id="UP001055153"/>
    </source>
</evidence>
<gene>
    <name evidence="2" type="ORF">GMJLKIPL_5143</name>
</gene>
<evidence type="ECO:0008006" key="4">
    <source>
        <dbReference type="Google" id="ProtNLM"/>
    </source>
</evidence>
<keyword evidence="1" id="KW-1133">Transmembrane helix</keyword>
<comment type="caution">
    <text evidence="2">The sequence shown here is derived from an EMBL/GenBank/DDBJ whole genome shotgun (WGS) entry which is preliminary data.</text>
</comment>
<accession>A0ABQ4SJ42</accession>
<feature type="transmembrane region" description="Helical" evidence="1">
    <location>
        <begin position="6"/>
        <end position="26"/>
    </location>
</feature>
<dbReference type="EMBL" id="BPQQ01000070">
    <property type="protein sequence ID" value="GJE03192.1"/>
    <property type="molecule type" value="Genomic_DNA"/>
</dbReference>
<dbReference type="RefSeq" id="WP_238240589.1">
    <property type="nucleotide sequence ID" value="NZ_BPQQ01000070.1"/>
</dbReference>
<protein>
    <recommendedName>
        <fullName evidence="4">PQ loop repeat protein</fullName>
    </recommendedName>
</protein>
<reference evidence="2" key="1">
    <citation type="journal article" date="2021" name="Front. Microbiol.">
        <title>Comprehensive Comparative Genomics and Phenotyping of Methylobacterium Species.</title>
        <authorList>
            <person name="Alessa O."/>
            <person name="Ogura Y."/>
            <person name="Fujitani Y."/>
            <person name="Takami H."/>
            <person name="Hayashi T."/>
            <person name="Sahin N."/>
            <person name="Tani A."/>
        </authorList>
    </citation>
    <scope>NUCLEOTIDE SEQUENCE</scope>
    <source>
        <strain evidence="2">DSM 17168</strain>
    </source>
</reference>
<feature type="transmembrane region" description="Helical" evidence="1">
    <location>
        <begin position="38"/>
        <end position="62"/>
    </location>
</feature>